<proteinExistence type="inferred from homology"/>
<dbReference type="FunFam" id="3.40.50.2000:FF:000129">
    <property type="entry name" value="Glycosyltransferase"/>
    <property type="match status" value="1"/>
</dbReference>
<dbReference type="SUPFAM" id="SSF53756">
    <property type="entry name" value="UDP-Glycosyltransferase/glycogen phosphorylase"/>
    <property type="match status" value="1"/>
</dbReference>
<name>A0A8B8KWT8_ABRPR</name>
<evidence type="ECO:0000313" key="5">
    <source>
        <dbReference type="RefSeq" id="XP_027347813.1"/>
    </source>
</evidence>
<dbReference type="InterPro" id="IPR002213">
    <property type="entry name" value="UDP_glucos_trans"/>
</dbReference>
<dbReference type="CDD" id="cd03784">
    <property type="entry name" value="GT1_Gtf-like"/>
    <property type="match status" value="1"/>
</dbReference>
<dbReference type="AlphaFoldDB" id="A0A8B8KWT8"/>
<dbReference type="GeneID" id="113859197"/>
<sequence>MENKHVAVFAFPFGSHPMPLFNLVLKLAHAAPHCSFSFIATHKSNSILFPKHHLPNNINPFTISDGIPKGHVLSNDPMEKLVLFLKTGPHNLHKGIELAVSHSKKRVTCIIADAFVTSSLLVAQTLDVPWIPVWLPFSCSISLYFYIDLIRETCANSAGNTTLDFLPGLSKMRVEDMPKDILNVGEEETLFSRTLVSLGKVLAQAKAVVMNFYVELDPPLFVKDMRSKLQSLLYVVPNPCPLLPCSDTDSSGCLSWLDMQASRSVAYVCFGTVVAPPPLELVAVAEALEESGFPFLWSLKESLLGLLPSGFVQRTSMRGKMVYWAPQAQVLAHGSVGVFVTHCGANSVVECVSGGVPMICRPFFGDQGLGGRVIEDVWEIGVVMEGKVFSKNGLLKSLKLILVQEEGKKIRDNALKVKKIVEDAAGPEGQAAQDFQTLVEVISC</sequence>
<keyword evidence="2" id="KW-0328">Glycosyltransferase</keyword>
<evidence type="ECO:0000313" key="4">
    <source>
        <dbReference type="Proteomes" id="UP000694853"/>
    </source>
</evidence>
<accession>A0A8B8KWT8</accession>
<dbReference type="KEGG" id="aprc:113859197"/>
<gene>
    <name evidence="5" type="primary">LOC113859197</name>
</gene>
<protein>
    <submittedName>
        <fullName evidence="5">Anthocyanidin 3-O-glucosyltransferase 7-like</fullName>
    </submittedName>
</protein>
<dbReference type="InterPro" id="IPR050481">
    <property type="entry name" value="UDP-glycosyltransf_plant"/>
</dbReference>
<dbReference type="PANTHER" id="PTHR48049:SF27">
    <property type="entry name" value="ANTHOCYANIDIN 3-O-GLUCOSYLTRANSFERASE 7-LIKE ISOFORM X1"/>
    <property type="match status" value="1"/>
</dbReference>
<comment type="similarity">
    <text evidence="1">Belongs to the UDP-glycosyltransferase family.</text>
</comment>
<reference evidence="4" key="1">
    <citation type="journal article" date="2019" name="Toxins">
        <title>Detection of Abrin-Like and Prepropulchellin-Like Toxin Genes and Transcripts Using Whole Genome Sequencing and Full-Length Transcript Sequencing of Abrus precatorius.</title>
        <authorList>
            <person name="Hovde B.T."/>
            <person name="Daligault H.E."/>
            <person name="Hanschen E.R."/>
            <person name="Kunde Y.A."/>
            <person name="Johnson M.B."/>
            <person name="Starkenburg S.R."/>
            <person name="Johnson S.L."/>
        </authorList>
    </citation>
    <scope>NUCLEOTIDE SEQUENCE [LARGE SCALE GENOMIC DNA]</scope>
</reference>
<organism evidence="4 5">
    <name type="scientific">Abrus precatorius</name>
    <name type="common">Indian licorice</name>
    <name type="synonym">Glycine abrus</name>
    <dbReference type="NCBI Taxonomy" id="3816"/>
    <lineage>
        <taxon>Eukaryota</taxon>
        <taxon>Viridiplantae</taxon>
        <taxon>Streptophyta</taxon>
        <taxon>Embryophyta</taxon>
        <taxon>Tracheophyta</taxon>
        <taxon>Spermatophyta</taxon>
        <taxon>Magnoliopsida</taxon>
        <taxon>eudicotyledons</taxon>
        <taxon>Gunneridae</taxon>
        <taxon>Pentapetalae</taxon>
        <taxon>rosids</taxon>
        <taxon>fabids</taxon>
        <taxon>Fabales</taxon>
        <taxon>Fabaceae</taxon>
        <taxon>Papilionoideae</taxon>
        <taxon>50 kb inversion clade</taxon>
        <taxon>NPAAA clade</taxon>
        <taxon>indigoferoid/millettioid clade</taxon>
        <taxon>Abreae</taxon>
        <taxon>Abrus</taxon>
    </lineage>
</organism>
<evidence type="ECO:0000256" key="2">
    <source>
        <dbReference type="ARBA" id="ARBA00022676"/>
    </source>
</evidence>
<dbReference type="OrthoDB" id="5835829at2759"/>
<reference evidence="5" key="2">
    <citation type="submission" date="2025-08" db="UniProtKB">
        <authorList>
            <consortium name="RefSeq"/>
        </authorList>
    </citation>
    <scope>IDENTIFICATION</scope>
    <source>
        <tissue evidence="5">Young leaves</tissue>
    </source>
</reference>
<dbReference type="Pfam" id="PF00201">
    <property type="entry name" value="UDPGT"/>
    <property type="match status" value="1"/>
</dbReference>
<dbReference type="GO" id="GO:0035251">
    <property type="term" value="F:UDP-glucosyltransferase activity"/>
    <property type="evidence" value="ECO:0007669"/>
    <property type="project" value="InterPro"/>
</dbReference>
<keyword evidence="3" id="KW-0808">Transferase</keyword>
<dbReference type="FunFam" id="3.40.50.2000:FF:000091">
    <property type="entry name" value="Glycosyltransferase"/>
    <property type="match status" value="1"/>
</dbReference>
<dbReference type="RefSeq" id="XP_027347813.1">
    <property type="nucleotide sequence ID" value="XM_027492012.1"/>
</dbReference>
<dbReference type="PANTHER" id="PTHR48049">
    <property type="entry name" value="GLYCOSYLTRANSFERASE"/>
    <property type="match status" value="1"/>
</dbReference>
<evidence type="ECO:0000256" key="3">
    <source>
        <dbReference type="ARBA" id="ARBA00022679"/>
    </source>
</evidence>
<keyword evidence="4" id="KW-1185">Reference proteome</keyword>
<dbReference type="Proteomes" id="UP000694853">
    <property type="component" value="Unplaced"/>
</dbReference>
<dbReference type="Gene3D" id="3.40.50.2000">
    <property type="entry name" value="Glycogen Phosphorylase B"/>
    <property type="match status" value="2"/>
</dbReference>
<evidence type="ECO:0000256" key="1">
    <source>
        <dbReference type="ARBA" id="ARBA00009995"/>
    </source>
</evidence>